<proteinExistence type="predicted"/>
<dbReference type="KEGG" id="scou:SCORR_v1c06050"/>
<dbReference type="Proteomes" id="UP000203229">
    <property type="component" value="Chromosome"/>
</dbReference>
<dbReference type="EMBL" id="CP022535">
    <property type="protein sequence ID" value="ASP28377.1"/>
    <property type="molecule type" value="Genomic_DNA"/>
</dbReference>
<keyword evidence="1" id="KW-0812">Transmembrane</keyword>
<reference evidence="2 3" key="1">
    <citation type="submission" date="2017-07" db="EMBL/GenBank/DDBJ databases">
        <title>Complete genome sequence of Spiroplasma corruscae EC-1 (DSM 19793).</title>
        <authorList>
            <person name="Tsai Y.-M."/>
            <person name="Lo W.-S."/>
            <person name="Kuo C.-H."/>
        </authorList>
    </citation>
    <scope>NUCLEOTIDE SEQUENCE [LARGE SCALE GENOMIC DNA]</scope>
    <source>
        <strain evidence="2 3">EC-1</strain>
    </source>
</reference>
<evidence type="ECO:0000313" key="3">
    <source>
        <dbReference type="Proteomes" id="UP000203229"/>
    </source>
</evidence>
<gene>
    <name evidence="2" type="ORF">SCORR_v1c06050</name>
</gene>
<sequence length="129" mass="15846">MCQLSFLLIWLWRLFDFLISIDILITYAKIITFIIHFYILHIFINLLYYYSEYFSTILKLMVFIRFRYHFKIILFQQLFIIFKILIIYYKNLIKLCIILLKLCIILLKLCIILLKLCIILLIIIIILLI</sequence>
<organism evidence="2 3">
    <name type="scientific">Spiroplasma corruscae</name>
    <dbReference type="NCBI Taxonomy" id="216934"/>
    <lineage>
        <taxon>Bacteria</taxon>
        <taxon>Bacillati</taxon>
        <taxon>Mycoplasmatota</taxon>
        <taxon>Mollicutes</taxon>
        <taxon>Entomoplasmatales</taxon>
        <taxon>Spiroplasmataceae</taxon>
        <taxon>Spiroplasma</taxon>
    </lineage>
</organism>
<evidence type="ECO:0000256" key="1">
    <source>
        <dbReference type="SAM" id="Phobius"/>
    </source>
</evidence>
<feature type="transmembrane region" description="Helical" evidence="1">
    <location>
        <begin position="30"/>
        <end position="51"/>
    </location>
</feature>
<accession>A0A222EPF4</accession>
<dbReference type="AlphaFoldDB" id="A0A222EPF4"/>
<evidence type="ECO:0008006" key="4">
    <source>
        <dbReference type="Google" id="ProtNLM"/>
    </source>
</evidence>
<keyword evidence="3" id="KW-1185">Reference proteome</keyword>
<evidence type="ECO:0000313" key="2">
    <source>
        <dbReference type="EMBL" id="ASP28377.1"/>
    </source>
</evidence>
<name>A0A222EPF4_9MOLU</name>
<keyword evidence="1" id="KW-1133">Transmembrane helix</keyword>
<protein>
    <recommendedName>
        <fullName evidence="4">Transmembrane protein</fullName>
    </recommendedName>
</protein>
<keyword evidence="1" id="KW-0472">Membrane</keyword>
<feature type="transmembrane region" description="Helical" evidence="1">
    <location>
        <begin position="72"/>
        <end position="89"/>
    </location>
</feature>
<feature type="transmembrane region" description="Helical" evidence="1">
    <location>
        <begin position="95"/>
        <end position="128"/>
    </location>
</feature>